<feature type="domain" description="HTH lacI-type" evidence="4">
    <location>
        <begin position="10"/>
        <end position="63"/>
    </location>
</feature>
<evidence type="ECO:0000256" key="3">
    <source>
        <dbReference type="ARBA" id="ARBA00023163"/>
    </source>
</evidence>
<keyword evidence="1" id="KW-0805">Transcription regulation</keyword>
<name>A0A7C9TTL9_9MICO</name>
<comment type="caution">
    <text evidence="6">The sequence shown here is derived from an EMBL/GenBank/DDBJ whole genome shotgun (WGS) entry which is preliminary data.</text>
</comment>
<evidence type="ECO:0000313" key="6">
    <source>
        <dbReference type="EMBL" id="NEM92063.1"/>
    </source>
</evidence>
<evidence type="ECO:0000256" key="2">
    <source>
        <dbReference type="ARBA" id="ARBA00023125"/>
    </source>
</evidence>
<dbReference type="PANTHER" id="PTHR30146:SF153">
    <property type="entry name" value="LACTOSE OPERON REPRESSOR"/>
    <property type="match status" value="1"/>
</dbReference>
<dbReference type="InterPro" id="IPR028082">
    <property type="entry name" value="Peripla_BP_I"/>
</dbReference>
<organism evidence="6 7">
    <name type="scientific">Galbitalea soli</name>
    <dbReference type="NCBI Taxonomy" id="1268042"/>
    <lineage>
        <taxon>Bacteria</taxon>
        <taxon>Bacillati</taxon>
        <taxon>Actinomycetota</taxon>
        <taxon>Actinomycetes</taxon>
        <taxon>Micrococcales</taxon>
        <taxon>Microbacteriaceae</taxon>
        <taxon>Galbitalea</taxon>
    </lineage>
</organism>
<keyword evidence="3" id="KW-0804">Transcription</keyword>
<evidence type="ECO:0000259" key="5">
    <source>
        <dbReference type="PROSITE" id="PS50943"/>
    </source>
</evidence>
<dbReference type="SUPFAM" id="SSF47413">
    <property type="entry name" value="lambda repressor-like DNA-binding domains"/>
    <property type="match status" value="1"/>
</dbReference>
<dbReference type="Gene3D" id="3.40.50.2300">
    <property type="match status" value="2"/>
</dbReference>
<protein>
    <submittedName>
        <fullName evidence="6">LacI family transcriptional regulator</fullName>
    </submittedName>
</protein>
<feature type="domain" description="HTH cro/C1-type" evidence="5">
    <location>
        <begin position="9"/>
        <end position="43"/>
    </location>
</feature>
<dbReference type="AlphaFoldDB" id="A0A7C9TTL9"/>
<dbReference type="GO" id="GO:0000976">
    <property type="term" value="F:transcription cis-regulatory region binding"/>
    <property type="evidence" value="ECO:0007669"/>
    <property type="project" value="TreeGrafter"/>
</dbReference>
<gene>
    <name evidence="6" type="ORF">G3T37_11935</name>
</gene>
<evidence type="ECO:0000313" key="7">
    <source>
        <dbReference type="Proteomes" id="UP000479756"/>
    </source>
</evidence>
<dbReference type="Pfam" id="PF13377">
    <property type="entry name" value="Peripla_BP_3"/>
    <property type="match status" value="1"/>
</dbReference>
<dbReference type="CDD" id="cd06267">
    <property type="entry name" value="PBP1_LacI_sugar_binding-like"/>
    <property type="match status" value="1"/>
</dbReference>
<dbReference type="SUPFAM" id="SSF53822">
    <property type="entry name" value="Periplasmic binding protein-like I"/>
    <property type="match status" value="1"/>
</dbReference>
<dbReference type="GO" id="GO:0003700">
    <property type="term" value="F:DNA-binding transcription factor activity"/>
    <property type="evidence" value="ECO:0007669"/>
    <property type="project" value="TreeGrafter"/>
</dbReference>
<dbReference type="PROSITE" id="PS50932">
    <property type="entry name" value="HTH_LACI_2"/>
    <property type="match status" value="1"/>
</dbReference>
<dbReference type="Proteomes" id="UP000479756">
    <property type="component" value="Unassembled WGS sequence"/>
</dbReference>
<dbReference type="Gene3D" id="1.10.260.40">
    <property type="entry name" value="lambda repressor-like DNA-binding domains"/>
    <property type="match status" value="1"/>
</dbReference>
<keyword evidence="7" id="KW-1185">Reference proteome</keyword>
<dbReference type="InterPro" id="IPR001387">
    <property type="entry name" value="Cro/C1-type_HTH"/>
</dbReference>
<dbReference type="InterPro" id="IPR046335">
    <property type="entry name" value="LacI/GalR-like_sensor"/>
</dbReference>
<dbReference type="InterPro" id="IPR010982">
    <property type="entry name" value="Lambda_DNA-bd_dom_sf"/>
</dbReference>
<accession>A0A7C9TTL9</accession>
<dbReference type="CDD" id="cd01392">
    <property type="entry name" value="HTH_LacI"/>
    <property type="match status" value="1"/>
</dbReference>
<dbReference type="SMART" id="SM00354">
    <property type="entry name" value="HTH_LACI"/>
    <property type="match status" value="1"/>
</dbReference>
<dbReference type="Pfam" id="PF00356">
    <property type="entry name" value="LacI"/>
    <property type="match status" value="1"/>
</dbReference>
<reference evidence="6 7" key="1">
    <citation type="journal article" date="2014" name="Int. J. Syst. Evol. Microbiol.">
        <title>Description of Galbitalea soli gen. nov., sp. nov., and Frondihabitans sucicola sp. nov.</title>
        <authorList>
            <person name="Kim S.J."/>
            <person name="Lim J.M."/>
            <person name="Ahn J.H."/>
            <person name="Weon H.Y."/>
            <person name="Hamada M."/>
            <person name="Suzuki K."/>
            <person name="Ahn T.Y."/>
            <person name="Kwon S.W."/>
        </authorList>
    </citation>
    <scope>NUCLEOTIDE SEQUENCE [LARGE SCALE GENOMIC DNA]</scope>
    <source>
        <strain evidence="6 7">NBRC 108727</strain>
    </source>
</reference>
<proteinExistence type="predicted"/>
<evidence type="ECO:0000256" key="1">
    <source>
        <dbReference type="ARBA" id="ARBA00023015"/>
    </source>
</evidence>
<sequence>MLSPETRPWTMAQIAAEAGVSATTVSHALSGKRPVNPETVARIQRIVQEHGFVPNSSGVRLRSGRTGVIGLAVPDIAHWYFGRIAKGVEEIANERDYGLVICGTMNADPRREKRYFNMLRTRAIDGLVYTTSRSMSDLDELVTVAQGSSIVFADEAVDRLPEVPSVTTTVREGARLVGEHLRELGHSRAVVIAGYAGLRSTTERVAAFREYFPTALTLFGDFEQQSGYELMGDLLANDVAFSCVFAHNDFMAIGAIRRLREAGIRVPEDVSVVGFDDVDVATIMSPALTTVRKDMVEIGRRSARTLFDVIEGEPGSARSSVLPVELVVRGTTAPRRD</sequence>
<dbReference type="EMBL" id="JAAGWZ010000003">
    <property type="protein sequence ID" value="NEM92063.1"/>
    <property type="molecule type" value="Genomic_DNA"/>
</dbReference>
<evidence type="ECO:0000259" key="4">
    <source>
        <dbReference type="PROSITE" id="PS50932"/>
    </source>
</evidence>
<dbReference type="InterPro" id="IPR000843">
    <property type="entry name" value="HTH_LacI"/>
</dbReference>
<dbReference type="PROSITE" id="PS50943">
    <property type="entry name" value="HTH_CROC1"/>
    <property type="match status" value="1"/>
</dbReference>
<keyword evidence="2" id="KW-0238">DNA-binding</keyword>
<dbReference type="PANTHER" id="PTHR30146">
    <property type="entry name" value="LACI-RELATED TRANSCRIPTIONAL REPRESSOR"/>
    <property type="match status" value="1"/>
</dbReference>
<dbReference type="RefSeq" id="WP_163474114.1">
    <property type="nucleotide sequence ID" value="NZ_JAAGWZ010000003.1"/>
</dbReference>